<name>A0A3D9KI32_9BACL</name>
<dbReference type="AlphaFoldDB" id="A0A3D9KI32"/>
<keyword evidence="3" id="KW-1185">Reference proteome</keyword>
<proteinExistence type="predicted"/>
<reference evidence="2 3" key="1">
    <citation type="submission" date="2018-07" db="EMBL/GenBank/DDBJ databases">
        <title>Genomic Encyclopedia of Type Strains, Phase III (KMG-III): the genomes of soil and plant-associated and newly described type strains.</title>
        <authorList>
            <person name="Whitman W."/>
        </authorList>
    </citation>
    <scope>NUCLEOTIDE SEQUENCE [LARGE SCALE GENOMIC DNA]</scope>
    <source>
        <strain evidence="2 3">CECT 7287</strain>
    </source>
</reference>
<evidence type="ECO:0000313" key="2">
    <source>
        <dbReference type="EMBL" id="RED86201.1"/>
    </source>
</evidence>
<organism evidence="2 3">
    <name type="scientific">Cohnella phaseoli</name>
    <dbReference type="NCBI Taxonomy" id="456490"/>
    <lineage>
        <taxon>Bacteria</taxon>
        <taxon>Bacillati</taxon>
        <taxon>Bacillota</taxon>
        <taxon>Bacilli</taxon>
        <taxon>Bacillales</taxon>
        <taxon>Paenibacillaceae</taxon>
        <taxon>Cohnella</taxon>
    </lineage>
</organism>
<evidence type="ECO:0000313" key="3">
    <source>
        <dbReference type="Proteomes" id="UP000256977"/>
    </source>
</evidence>
<dbReference type="InterPro" id="IPR012340">
    <property type="entry name" value="NA-bd_OB-fold"/>
</dbReference>
<sequence>MSIYGRVWQGGEGTGDMIDFIGPSMGLSPRMTDERKPPKTVDPNKLRGKVVRWFEPRGFGFIEPDDGDKDIWFHVSSVSEGMTIRRGMNVAYEIHRDIRRGGTSAVNVEVVRCGR</sequence>
<dbReference type="GO" id="GO:0003676">
    <property type="term" value="F:nucleic acid binding"/>
    <property type="evidence" value="ECO:0007669"/>
    <property type="project" value="InterPro"/>
</dbReference>
<dbReference type="Proteomes" id="UP000256977">
    <property type="component" value="Unassembled WGS sequence"/>
</dbReference>
<evidence type="ECO:0000259" key="1">
    <source>
        <dbReference type="PROSITE" id="PS51857"/>
    </source>
</evidence>
<gene>
    <name evidence="2" type="ORF">DFP98_10352</name>
</gene>
<dbReference type="InterPro" id="IPR002059">
    <property type="entry name" value="CSP_DNA-bd"/>
</dbReference>
<comment type="caution">
    <text evidence="2">The sequence shown here is derived from an EMBL/GenBank/DDBJ whole genome shotgun (WGS) entry which is preliminary data.</text>
</comment>
<dbReference type="PROSITE" id="PS51857">
    <property type="entry name" value="CSD_2"/>
    <property type="match status" value="1"/>
</dbReference>
<dbReference type="SUPFAM" id="SSF50249">
    <property type="entry name" value="Nucleic acid-binding proteins"/>
    <property type="match status" value="1"/>
</dbReference>
<feature type="domain" description="CSD" evidence="1">
    <location>
        <begin position="45"/>
        <end position="110"/>
    </location>
</feature>
<dbReference type="InterPro" id="IPR011129">
    <property type="entry name" value="CSD"/>
</dbReference>
<dbReference type="SMART" id="SM00357">
    <property type="entry name" value="CSP"/>
    <property type="match status" value="1"/>
</dbReference>
<dbReference type="RefSeq" id="WP_116059345.1">
    <property type="nucleotide sequence ID" value="NZ_QRDZ01000003.1"/>
</dbReference>
<dbReference type="Pfam" id="PF00313">
    <property type="entry name" value="CSD"/>
    <property type="match status" value="1"/>
</dbReference>
<dbReference type="OrthoDB" id="2631304at2"/>
<dbReference type="Gene3D" id="2.40.50.140">
    <property type="entry name" value="Nucleic acid-binding proteins"/>
    <property type="match status" value="1"/>
</dbReference>
<dbReference type="EMBL" id="QRDZ01000003">
    <property type="protein sequence ID" value="RED86201.1"/>
    <property type="molecule type" value="Genomic_DNA"/>
</dbReference>
<protein>
    <submittedName>
        <fullName evidence="2">Cold shock CspA family protein</fullName>
    </submittedName>
</protein>
<accession>A0A3D9KI32</accession>